<feature type="transmembrane region" description="Helical" evidence="1">
    <location>
        <begin position="20"/>
        <end position="44"/>
    </location>
</feature>
<accession>A0A023G8K2</accession>
<keyword evidence="1" id="KW-1133">Transmembrane helix</keyword>
<name>A0A023G8K2_AMBTT</name>
<feature type="non-terminal residue" evidence="2">
    <location>
        <position position="140"/>
    </location>
</feature>
<evidence type="ECO:0000256" key="1">
    <source>
        <dbReference type="SAM" id="Phobius"/>
    </source>
</evidence>
<proteinExistence type="evidence at transcript level"/>
<keyword evidence="2" id="KW-0813">Transport</keyword>
<sequence length="140" mass="15534">MEFERVLVRTGGFGRFQKTFMVLALILSGLHSSLYAFGHFLIMVTPFSQWCFSNDSSVSREEVSALPRGRCQGVVVHSGEEGQANETTFLQGLEACPSGWQYDPSEFFPTVTMECRIGRKKTVVMLTVIGSSANIASTYF</sequence>
<keyword evidence="1" id="KW-0472">Membrane</keyword>
<keyword evidence="1" id="KW-0812">Transmembrane</keyword>
<keyword evidence="2" id="KW-0762">Sugar transport</keyword>
<organism evidence="2">
    <name type="scientific">Amblyomma triste</name>
    <name type="common">Neotropical tick</name>
    <dbReference type="NCBI Taxonomy" id="251400"/>
    <lineage>
        <taxon>Eukaryota</taxon>
        <taxon>Metazoa</taxon>
        <taxon>Ecdysozoa</taxon>
        <taxon>Arthropoda</taxon>
        <taxon>Chelicerata</taxon>
        <taxon>Arachnida</taxon>
        <taxon>Acari</taxon>
        <taxon>Parasitiformes</taxon>
        <taxon>Ixodida</taxon>
        <taxon>Ixodoidea</taxon>
        <taxon>Ixodidae</taxon>
        <taxon>Amblyomminae</taxon>
        <taxon>Amblyomma</taxon>
    </lineage>
</organism>
<dbReference type="AlphaFoldDB" id="A0A023G8K2"/>
<reference evidence="2" key="1">
    <citation type="submission" date="2014-03" db="EMBL/GenBank/DDBJ databases">
        <title>The sialotranscriptome of Amblyomma triste, Amblyomma parvum and Amblyomma cajennense ticks, uncovered by 454-based RNA-seq.</title>
        <authorList>
            <person name="Garcia G.R."/>
            <person name="Gardinassi L.G."/>
            <person name="Ribeiro J.M."/>
            <person name="Anatriello E."/>
            <person name="Ferreira B.R."/>
            <person name="Moreira H.N."/>
            <person name="Mafra C."/>
            <person name="Olegario M.M."/>
            <person name="Szabo P.J."/>
            <person name="Miranda-Santos I.K."/>
            <person name="Maruyama S.R."/>
        </authorList>
    </citation>
    <scope>NUCLEOTIDE SEQUENCE</scope>
    <source>
        <strain evidence="2">Mato Grasso do Sul</strain>
        <tissue evidence="2">Salivary glands</tissue>
    </source>
</reference>
<evidence type="ECO:0000313" key="2">
    <source>
        <dbReference type="EMBL" id="JAC30541.1"/>
    </source>
</evidence>
<dbReference type="EMBL" id="GBBM01004877">
    <property type="protein sequence ID" value="JAC30541.1"/>
    <property type="molecule type" value="mRNA"/>
</dbReference>
<protein>
    <submittedName>
        <fullName evidence="2">Putative sugar transporter ixodes scapularis sugar transporter</fullName>
    </submittedName>
</protein>